<dbReference type="Pfam" id="PF00144">
    <property type="entry name" value="Beta-lactamase"/>
    <property type="match status" value="1"/>
</dbReference>
<evidence type="ECO:0000313" key="4">
    <source>
        <dbReference type="EMBL" id="KAL0489739.1"/>
    </source>
</evidence>
<keyword evidence="2" id="KW-0378">Hydrolase</keyword>
<comment type="similarity">
    <text evidence="1">Belongs to the class-A beta-lactamase family.</text>
</comment>
<evidence type="ECO:0000256" key="1">
    <source>
        <dbReference type="ARBA" id="ARBA00009009"/>
    </source>
</evidence>
<dbReference type="AlphaFoldDB" id="A0AAW2ZK81"/>
<proteinExistence type="inferred from homology"/>
<dbReference type="PANTHER" id="PTHR43283">
    <property type="entry name" value="BETA-LACTAMASE-RELATED"/>
    <property type="match status" value="1"/>
</dbReference>
<evidence type="ECO:0000259" key="3">
    <source>
        <dbReference type="Pfam" id="PF00144"/>
    </source>
</evidence>
<feature type="domain" description="Beta-lactamase-related" evidence="3">
    <location>
        <begin position="30"/>
        <end position="368"/>
    </location>
</feature>
<dbReference type="Gene3D" id="3.40.710.10">
    <property type="entry name" value="DD-peptidase/beta-lactamase superfamily"/>
    <property type="match status" value="1"/>
</dbReference>
<dbReference type="SUPFAM" id="SSF56601">
    <property type="entry name" value="beta-lactamase/transpeptidase-like"/>
    <property type="match status" value="1"/>
</dbReference>
<protein>
    <submittedName>
        <fullName evidence="4">LovD</fullName>
    </submittedName>
</protein>
<dbReference type="EMBL" id="JAOPGA020001602">
    <property type="protein sequence ID" value="KAL0489739.1"/>
    <property type="molecule type" value="Genomic_DNA"/>
</dbReference>
<dbReference type="InterPro" id="IPR012338">
    <property type="entry name" value="Beta-lactam/transpept-like"/>
</dbReference>
<dbReference type="Proteomes" id="UP001431209">
    <property type="component" value="Unassembled WGS sequence"/>
</dbReference>
<name>A0AAW2ZK81_9EUKA</name>
<dbReference type="GO" id="GO:0016787">
    <property type="term" value="F:hydrolase activity"/>
    <property type="evidence" value="ECO:0007669"/>
    <property type="project" value="UniProtKB-KW"/>
</dbReference>
<comment type="caution">
    <text evidence="4">The sequence shown here is derived from an EMBL/GenBank/DDBJ whole genome shotgun (WGS) entry which is preliminary data.</text>
</comment>
<keyword evidence="5" id="KW-1185">Reference proteome</keyword>
<evidence type="ECO:0000256" key="2">
    <source>
        <dbReference type="ARBA" id="ARBA00022801"/>
    </source>
</evidence>
<evidence type="ECO:0000313" key="5">
    <source>
        <dbReference type="Proteomes" id="UP001431209"/>
    </source>
</evidence>
<organism evidence="4 5">
    <name type="scientific">Acrasis kona</name>
    <dbReference type="NCBI Taxonomy" id="1008807"/>
    <lineage>
        <taxon>Eukaryota</taxon>
        <taxon>Discoba</taxon>
        <taxon>Heterolobosea</taxon>
        <taxon>Tetramitia</taxon>
        <taxon>Eutetramitia</taxon>
        <taxon>Acrasidae</taxon>
        <taxon>Acrasis</taxon>
    </lineage>
</organism>
<gene>
    <name evidence="4" type="ORF">AKO1_003948</name>
</gene>
<reference evidence="4 5" key="1">
    <citation type="submission" date="2024-03" db="EMBL/GenBank/DDBJ databases">
        <title>The Acrasis kona genome and developmental transcriptomes reveal deep origins of eukaryotic multicellular pathways.</title>
        <authorList>
            <person name="Sheikh S."/>
            <person name="Fu C.-J."/>
            <person name="Brown M.W."/>
            <person name="Baldauf S.L."/>
        </authorList>
    </citation>
    <scope>NUCLEOTIDE SEQUENCE [LARGE SCALE GENOMIC DNA]</scope>
    <source>
        <strain evidence="4 5">ATCC MYA-3509</strain>
    </source>
</reference>
<accession>A0AAW2ZK81</accession>
<dbReference type="PANTHER" id="PTHR43283:SF17">
    <property type="entry name" value="(LOVD), PUTATIVE (AFU_ORTHOLOGUE AFUA_5G00920)-RELATED"/>
    <property type="match status" value="1"/>
</dbReference>
<dbReference type="InterPro" id="IPR001466">
    <property type="entry name" value="Beta-lactam-related"/>
</dbReference>
<sequence length="395" mass="43972">MSQITEIIDDATNPSTKPVFGPLVVSVIDKNGKLIYEHCSGFHIPTNPSKPVTTCSLFPIMSQTKIVTAVATMILVERGTLNLDESVSKYLPEFENLTVINADGTSHTPSKSSPTLRQLLTHSAGLCYYFLHPGLVKWKKENGGMMGLDGTIKPFEAPLIYQPGEGWMYGTGLEWISQVIQVVTCQSFGTFCKENIFTPLQMNDASFHPKKEISDWEERRVPFVNFSEEGLTEGNLPCSFDVAHEMGGYGLVCSPDDFTIFLATLIRGGVGPNDVRILKEQTIEEMFRPQLDDPTFVQSKAESQFGKHMMPRMSQGETFKVNHGISGIIFTEDLKGRRRAGTMHWGGAPNTTWWVDRKSGIACHIMAQMGPQGTPLVSELYESIERAIYSEFIKQ</sequence>
<dbReference type="InterPro" id="IPR050789">
    <property type="entry name" value="Diverse_Enzym_Activities"/>
</dbReference>